<evidence type="ECO:0000256" key="3">
    <source>
        <dbReference type="ARBA" id="ARBA00022553"/>
    </source>
</evidence>
<evidence type="ECO:0000256" key="6">
    <source>
        <dbReference type="ARBA" id="ARBA00023235"/>
    </source>
</evidence>
<dbReference type="Pfam" id="PF02878">
    <property type="entry name" value="PGM_PMM_I"/>
    <property type="match status" value="1"/>
</dbReference>
<dbReference type="PROSITE" id="PS00710">
    <property type="entry name" value="PGM_PMM"/>
    <property type="match status" value="1"/>
</dbReference>
<dbReference type="OrthoDB" id="9806956at2"/>
<keyword evidence="6" id="KW-0413">Isomerase</keyword>
<gene>
    <name evidence="10" type="ordered locus">Plabr_0528</name>
</gene>
<evidence type="ECO:0000256" key="2">
    <source>
        <dbReference type="ARBA" id="ARBA00010231"/>
    </source>
</evidence>
<feature type="domain" description="Alpha-D-phosphohexomutase alpha/beta/alpha" evidence="8">
    <location>
        <begin position="239"/>
        <end position="331"/>
    </location>
</feature>
<dbReference type="InterPro" id="IPR005845">
    <property type="entry name" value="A-D-PHexomutase_a/b/a-II"/>
</dbReference>
<comment type="cofactor">
    <cofactor evidence="1">
        <name>Mg(2+)</name>
        <dbReference type="ChEBI" id="CHEBI:18420"/>
    </cofactor>
</comment>
<dbReference type="GO" id="GO:0006166">
    <property type="term" value="P:purine ribonucleoside salvage"/>
    <property type="evidence" value="ECO:0007669"/>
    <property type="project" value="TreeGrafter"/>
</dbReference>
<evidence type="ECO:0000259" key="8">
    <source>
        <dbReference type="Pfam" id="PF02879"/>
    </source>
</evidence>
<dbReference type="Pfam" id="PF02879">
    <property type="entry name" value="PGM_PMM_II"/>
    <property type="match status" value="1"/>
</dbReference>
<dbReference type="STRING" id="756272.Plabr_0528"/>
<proteinExistence type="inferred from homology"/>
<dbReference type="GO" id="GO:0005975">
    <property type="term" value="P:carbohydrate metabolic process"/>
    <property type="evidence" value="ECO:0007669"/>
    <property type="project" value="InterPro"/>
</dbReference>
<dbReference type="InterPro" id="IPR005846">
    <property type="entry name" value="A-D-PHexomutase_a/b/a-III"/>
</dbReference>
<dbReference type="HOGENOM" id="CLU_016950_0_0_0"/>
<sequence length="614" mass="66968">MTEARIKECLQAIQQAESQGVLTAGAVQNLGRWLTEPQYAAYQSDICDVVEQGDFSTLDGLFWEVIAFGTGGRRGPMADFGSATINPRTIAESAHGLVTYLKRSGEEKSSSAVVACDTRNNSVEFAQLTASVLAANGLKVYFYEKPRSTPQLSFSVRHLNCDVGVMISASHNPPADNGFKAYWNTGGQVLPPHDKGIVDCVYDAGEIPRVDFETAKQEGKIVVLGPELDDAYHQAVLAMSLSDQRELNAIYTPLHGVGETACYDVLQKAGFDGIQIVESQRSQDGNFPNVDKHMPNPERFEVFQQAIELANKSQAGLILASDPDADRLGVCVRGADGEFVHLTGNQIGSLILDYILRKRKAAGTLSDDHFVVETMVTTPLVAALSRAAGVRIVDDLLVGFKYIGEAMDKYGPDKFVFGAEESLGFLAGQYARDKDAGIASLYLCEAAAELHRDGKTLLDRLDEMYTQFGYYLEGQKSQVCTGSSGKAQIDALMQAFRVAPPLELGGCVMAQVRDYGDHELRSLPGNDRVCEIAAPRGNLLFFESTPDNSNVRVAVRPSGTEPKIKFYMFVSSRVGEQDLNQVKAETQKMYQAVQDDLMQWVNARLAAMESTSQA</sequence>
<dbReference type="GO" id="GO:0008973">
    <property type="term" value="F:phosphopentomutase activity"/>
    <property type="evidence" value="ECO:0007669"/>
    <property type="project" value="TreeGrafter"/>
</dbReference>
<protein>
    <submittedName>
        <fullName evidence="10">Phosphoglucomutase/phosphomannomutase alpha/beta/alpha domain I</fullName>
    </submittedName>
</protein>
<dbReference type="GO" id="GO:0000287">
    <property type="term" value="F:magnesium ion binding"/>
    <property type="evidence" value="ECO:0007669"/>
    <property type="project" value="InterPro"/>
</dbReference>
<organism evidence="10 11">
    <name type="scientific">Rubinisphaera brasiliensis (strain ATCC 49424 / DSM 5305 / JCM 21570 / IAM 15109 / NBRC 103401 / IFAM 1448)</name>
    <name type="common">Planctomyces brasiliensis</name>
    <dbReference type="NCBI Taxonomy" id="756272"/>
    <lineage>
        <taxon>Bacteria</taxon>
        <taxon>Pseudomonadati</taxon>
        <taxon>Planctomycetota</taxon>
        <taxon>Planctomycetia</taxon>
        <taxon>Planctomycetales</taxon>
        <taxon>Planctomycetaceae</taxon>
        <taxon>Rubinisphaera</taxon>
    </lineage>
</organism>
<dbReference type="InterPro" id="IPR005844">
    <property type="entry name" value="A-D-PHexomutase_a/b/a-I"/>
</dbReference>
<keyword evidence="3" id="KW-0597">Phosphoprotein</keyword>
<dbReference type="EMBL" id="CP002546">
    <property type="protein sequence ID" value="ADY58155.1"/>
    <property type="molecule type" value="Genomic_DNA"/>
</dbReference>
<dbReference type="eggNOG" id="COG1109">
    <property type="taxonomic scope" value="Bacteria"/>
</dbReference>
<dbReference type="RefSeq" id="WP_013626899.1">
    <property type="nucleotide sequence ID" value="NC_015174.1"/>
</dbReference>
<keyword evidence="4" id="KW-0479">Metal-binding</keyword>
<dbReference type="CDD" id="cd05799">
    <property type="entry name" value="PGM2"/>
    <property type="match status" value="1"/>
</dbReference>
<evidence type="ECO:0000256" key="5">
    <source>
        <dbReference type="ARBA" id="ARBA00022842"/>
    </source>
</evidence>
<dbReference type="Pfam" id="PF02880">
    <property type="entry name" value="PGM_PMM_III"/>
    <property type="match status" value="1"/>
</dbReference>
<evidence type="ECO:0000313" key="10">
    <source>
        <dbReference type="EMBL" id="ADY58155.1"/>
    </source>
</evidence>
<feature type="domain" description="Alpha-D-phosphohexomutase alpha/beta/alpha" evidence="7">
    <location>
        <begin position="67"/>
        <end position="201"/>
    </location>
</feature>
<evidence type="ECO:0000256" key="1">
    <source>
        <dbReference type="ARBA" id="ARBA00001946"/>
    </source>
</evidence>
<dbReference type="AlphaFoldDB" id="F0ST00"/>
<dbReference type="Gene3D" id="3.40.120.10">
    <property type="entry name" value="Alpha-D-Glucose-1,6-Bisphosphate, subunit A, domain 3"/>
    <property type="match status" value="3"/>
</dbReference>
<dbReference type="PANTHER" id="PTHR45745:SF1">
    <property type="entry name" value="PHOSPHOGLUCOMUTASE 2B-RELATED"/>
    <property type="match status" value="1"/>
</dbReference>
<dbReference type="InterPro" id="IPR016055">
    <property type="entry name" value="A-D-PHexomutase_a/b/a-I/II/III"/>
</dbReference>
<dbReference type="SUPFAM" id="SSF55957">
    <property type="entry name" value="Phosphoglucomutase, C-terminal domain"/>
    <property type="match status" value="1"/>
</dbReference>
<dbReference type="PANTHER" id="PTHR45745">
    <property type="entry name" value="PHOSPHOMANNOMUTASE 45A"/>
    <property type="match status" value="1"/>
</dbReference>
<dbReference type="InterPro" id="IPR016066">
    <property type="entry name" value="A-D-PHexomutase_CS"/>
</dbReference>
<dbReference type="KEGG" id="pbs:Plabr_0528"/>
<keyword evidence="5" id="KW-0460">Magnesium</keyword>
<reference evidence="11" key="1">
    <citation type="submission" date="2011-02" db="EMBL/GenBank/DDBJ databases">
        <title>The complete genome of Planctomyces brasiliensis DSM 5305.</title>
        <authorList>
            <person name="Lucas S."/>
            <person name="Copeland A."/>
            <person name="Lapidus A."/>
            <person name="Bruce D."/>
            <person name="Goodwin L."/>
            <person name="Pitluck S."/>
            <person name="Kyrpides N."/>
            <person name="Mavromatis K."/>
            <person name="Pagani I."/>
            <person name="Ivanova N."/>
            <person name="Ovchinnikova G."/>
            <person name="Lu M."/>
            <person name="Detter J.C."/>
            <person name="Han C."/>
            <person name="Land M."/>
            <person name="Hauser L."/>
            <person name="Markowitz V."/>
            <person name="Cheng J.-F."/>
            <person name="Hugenholtz P."/>
            <person name="Woyke T."/>
            <person name="Wu D."/>
            <person name="Tindall B."/>
            <person name="Pomrenke H.G."/>
            <person name="Brambilla E."/>
            <person name="Klenk H.-P."/>
            <person name="Eisen J.A."/>
        </authorList>
    </citation>
    <scope>NUCLEOTIDE SEQUENCE [LARGE SCALE GENOMIC DNA]</scope>
    <source>
        <strain evidence="11">ATCC 49424 / DSM 5305 / JCM 21570 / NBRC 103401 / IFAM 1448</strain>
    </source>
</reference>
<dbReference type="InterPro" id="IPR036900">
    <property type="entry name" value="A-D-PHexomutase_C_sf"/>
</dbReference>
<dbReference type="Proteomes" id="UP000006860">
    <property type="component" value="Chromosome"/>
</dbReference>
<evidence type="ECO:0000259" key="9">
    <source>
        <dbReference type="Pfam" id="PF02880"/>
    </source>
</evidence>
<feature type="domain" description="Alpha-D-phosphohexomutase alpha/beta/alpha" evidence="9">
    <location>
        <begin position="344"/>
        <end position="467"/>
    </location>
</feature>
<accession>F0ST00</accession>
<evidence type="ECO:0000256" key="4">
    <source>
        <dbReference type="ARBA" id="ARBA00022723"/>
    </source>
</evidence>
<name>F0ST00_RUBBR</name>
<comment type="similarity">
    <text evidence="2">Belongs to the phosphohexose mutase family.</text>
</comment>
<evidence type="ECO:0000313" key="11">
    <source>
        <dbReference type="Proteomes" id="UP000006860"/>
    </source>
</evidence>
<keyword evidence="11" id="KW-1185">Reference proteome</keyword>
<dbReference type="SUPFAM" id="SSF53738">
    <property type="entry name" value="Phosphoglucomutase, first 3 domains"/>
    <property type="match status" value="3"/>
</dbReference>
<evidence type="ECO:0000259" key="7">
    <source>
        <dbReference type="Pfam" id="PF02878"/>
    </source>
</evidence>